<feature type="domain" description="Chromosome segregation protein Spc25 C-terminal" evidence="11">
    <location>
        <begin position="131"/>
        <end position="201"/>
    </location>
</feature>
<keyword evidence="5 9" id="KW-0498">Mitosis</keyword>
<feature type="compositionally biased region" description="Low complexity" evidence="10">
    <location>
        <begin position="38"/>
        <end position="54"/>
    </location>
</feature>
<dbReference type="PANTHER" id="PTHR14281">
    <property type="entry name" value="KINETOCHORE PROTEIN SPC25-RELATED"/>
    <property type="match status" value="1"/>
</dbReference>
<comment type="subunit">
    <text evidence="9">Component of the NDC80 complex.</text>
</comment>
<evidence type="ECO:0000256" key="6">
    <source>
        <dbReference type="ARBA" id="ARBA00023054"/>
    </source>
</evidence>
<reference evidence="12" key="1">
    <citation type="submission" date="2022-12" db="EMBL/GenBank/DDBJ databases">
        <authorList>
            <person name="Webb A."/>
        </authorList>
    </citation>
    <scope>NUCLEOTIDE SEQUENCE</scope>
    <source>
        <strain evidence="12">Hp1</strain>
    </source>
</reference>
<dbReference type="Pfam" id="PF08234">
    <property type="entry name" value="Spindle_Spc25"/>
    <property type="match status" value="1"/>
</dbReference>
<gene>
    <name evidence="12" type="ORF">HBR001_LOCUS2893</name>
</gene>
<evidence type="ECO:0000256" key="9">
    <source>
        <dbReference type="RuleBase" id="RU367150"/>
    </source>
</evidence>
<comment type="function">
    <text evidence="9">Acts as a component of the essential kinetochore-associated NDC80 complex, which is required for chromosome segregation and spindle checkpoint activity.</text>
</comment>
<dbReference type="GO" id="GO:0007059">
    <property type="term" value="P:chromosome segregation"/>
    <property type="evidence" value="ECO:0007669"/>
    <property type="project" value="InterPro"/>
</dbReference>
<feature type="region of interest" description="Disordered" evidence="10">
    <location>
        <begin position="1"/>
        <end position="112"/>
    </location>
</feature>
<evidence type="ECO:0000313" key="13">
    <source>
        <dbReference type="Proteomes" id="UP001162031"/>
    </source>
</evidence>
<comment type="similarity">
    <text evidence="2 9">Belongs to the SPC25 family.</text>
</comment>
<evidence type="ECO:0000256" key="5">
    <source>
        <dbReference type="ARBA" id="ARBA00022776"/>
    </source>
</evidence>
<evidence type="ECO:0000256" key="3">
    <source>
        <dbReference type="ARBA" id="ARBA00022454"/>
    </source>
</evidence>
<sequence length="204" mass="21695">MQEVWRSVEPPAPLETNSLVQQNLEHADGAGGVGGGAEDASLGGEARRPTAGAGARAGDGRGAAQARDAADRAPETVNGVPHEGEGGDCESSGDRGAAGREEQEGAGGETFAGQDGLAMYQKPGLVFEHSEVNRIVIRFTQIDAQDPSREFSFRITINPITDRYIVDNCNEEVAALDELVTNLNESGDLARFVRSMRRQFKQLV</sequence>
<accession>A0AAV0TIL2</accession>
<evidence type="ECO:0000256" key="1">
    <source>
        <dbReference type="ARBA" id="ARBA00004584"/>
    </source>
</evidence>
<dbReference type="GO" id="GO:0005634">
    <property type="term" value="C:nucleus"/>
    <property type="evidence" value="ECO:0007669"/>
    <property type="project" value="UniProtKB-SubCell"/>
</dbReference>
<name>A0AAV0TIL2_HYABA</name>
<protein>
    <recommendedName>
        <fullName evidence="9">Kinetochore protein SPC25</fullName>
    </recommendedName>
</protein>
<evidence type="ECO:0000256" key="7">
    <source>
        <dbReference type="ARBA" id="ARBA00023306"/>
    </source>
</evidence>
<dbReference type="InterPro" id="IPR013255">
    <property type="entry name" value="Spc25_C"/>
</dbReference>
<dbReference type="InterPro" id="IPR045143">
    <property type="entry name" value="Spc25"/>
</dbReference>
<dbReference type="CDD" id="cd23784">
    <property type="entry name" value="RWD_Spc25"/>
    <property type="match status" value="1"/>
</dbReference>
<evidence type="ECO:0000313" key="12">
    <source>
        <dbReference type="EMBL" id="CAI5722532.1"/>
    </source>
</evidence>
<evidence type="ECO:0000259" key="11">
    <source>
        <dbReference type="Pfam" id="PF08234"/>
    </source>
</evidence>
<keyword evidence="6" id="KW-0175">Coiled coil</keyword>
<keyword evidence="13" id="KW-1185">Reference proteome</keyword>
<comment type="caution">
    <text evidence="12">The sequence shown here is derived from an EMBL/GenBank/DDBJ whole genome shotgun (WGS) entry which is preliminary data.</text>
</comment>
<keyword evidence="7 9" id="KW-0131">Cell cycle</keyword>
<keyword evidence="3 9" id="KW-0158">Chromosome</keyword>
<dbReference type="EMBL" id="CANTFL010000428">
    <property type="protein sequence ID" value="CAI5722532.1"/>
    <property type="molecule type" value="Genomic_DNA"/>
</dbReference>
<dbReference type="AlphaFoldDB" id="A0AAV0TIL2"/>
<keyword evidence="8 9" id="KW-0137">Centromere</keyword>
<keyword evidence="9" id="KW-0539">Nucleus</keyword>
<dbReference type="Proteomes" id="UP001162031">
    <property type="component" value="Unassembled WGS sequence"/>
</dbReference>
<dbReference type="GO" id="GO:0031262">
    <property type="term" value="C:Ndc80 complex"/>
    <property type="evidence" value="ECO:0007669"/>
    <property type="project" value="InterPro"/>
</dbReference>
<evidence type="ECO:0000256" key="8">
    <source>
        <dbReference type="ARBA" id="ARBA00023328"/>
    </source>
</evidence>
<evidence type="ECO:0000256" key="2">
    <source>
        <dbReference type="ARBA" id="ARBA00006379"/>
    </source>
</evidence>
<dbReference type="Gene3D" id="3.30.457.50">
    <property type="entry name" value="Chromosome segregation protein Spc25"/>
    <property type="match status" value="1"/>
</dbReference>
<evidence type="ECO:0000256" key="10">
    <source>
        <dbReference type="SAM" id="MobiDB-lite"/>
    </source>
</evidence>
<dbReference type="PANTHER" id="PTHR14281:SF0">
    <property type="entry name" value="KINETOCHORE PROTEIN SPC25"/>
    <property type="match status" value="1"/>
</dbReference>
<keyword evidence="9" id="KW-0995">Kinetochore</keyword>
<feature type="compositionally biased region" description="Polar residues" evidence="10">
    <location>
        <begin position="15"/>
        <end position="24"/>
    </location>
</feature>
<keyword evidence="4 9" id="KW-0132">Cell division</keyword>
<dbReference type="GO" id="GO:0051301">
    <property type="term" value="P:cell division"/>
    <property type="evidence" value="ECO:0007669"/>
    <property type="project" value="UniProtKB-UniRule"/>
</dbReference>
<evidence type="ECO:0000256" key="4">
    <source>
        <dbReference type="ARBA" id="ARBA00022618"/>
    </source>
</evidence>
<organism evidence="12 13">
    <name type="scientific">Hyaloperonospora brassicae</name>
    <name type="common">Brassica downy mildew</name>
    <name type="synonym">Peronospora brassicae</name>
    <dbReference type="NCBI Taxonomy" id="162125"/>
    <lineage>
        <taxon>Eukaryota</taxon>
        <taxon>Sar</taxon>
        <taxon>Stramenopiles</taxon>
        <taxon>Oomycota</taxon>
        <taxon>Peronosporomycetes</taxon>
        <taxon>Peronosporales</taxon>
        <taxon>Peronosporaceae</taxon>
        <taxon>Hyaloperonospora</taxon>
    </lineage>
</organism>
<proteinExistence type="inferred from homology"/>
<comment type="subcellular location">
    <subcellularLocation>
        <location evidence="1">Chromosome</location>
        <location evidence="1">Centromere</location>
    </subcellularLocation>
    <subcellularLocation>
        <location evidence="9">Nucleus</location>
    </subcellularLocation>
    <subcellularLocation>
        <location evidence="9">Chromosome</location>
        <location evidence="9">Centromere</location>
        <location evidence="9">Kinetochore</location>
    </subcellularLocation>
</comment>